<protein>
    <submittedName>
        <fullName evidence="1">Zinc finger BED domain-containing protein 1-like</fullName>
    </submittedName>
</protein>
<accession>A0A6G0YQG8</accession>
<dbReference type="EMBL" id="VUJU01002897">
    <property type="protein sequence ID" value="KAF0759764.1"/>
    <property type="molecule type" value="Genomic_DNA"/>
</dbReference>
<evidence type="ECO:0000313" key="2">
    <source>
        <dbReference type="Proteomes" id="UP000478052"/>
    </source>
</evidence>
<proteinExistence type="predicted"/>
<evidence type="ECO:0000313" key="1">
    <source>
        <dbReference type="EMBL" id="KAF0759764.1"/>
    </source>
</evidence>
<dbReference type="Proteomes" id="UP000478052">
    <property type="component" value="Unassembled WGS sequence"/>
</dbReference>
<sequence length="73" mass="8321">MMVQFNCRECKSIIAYSVQHIKNIKFIDMCTKIICCDGEGGRSKKLTNGLMTFFIKDLKQLKPISIAEGEGFR</sequence>
<gene>
    <name evidence="1" type="ORF">FWK35_00005744</name>
</gene>
<keyword evidence="2" id="KW-1185">Reference proteome</keyword>
<name>A0A6G0YQG8_APHCR</name>
<reference evidence="1 2" key="1">
    <citation type="submission" date="2019-08" db="EMBL/GenBank/DDBJ databases">
        <title>Whole genome of Aphis craccivora.</title>
        <authorList>
            <person name="Voronova N.V."/>
            <person name="Shulinski R.S."/>
            <person name="Bandarenka Y.V."/>
            <person name="Zhorov D.G."/>
            <person name="Warner D."/>
        </authorList>
    </citation>
    <scope>NUCLEOTIDE SEQUENCE [LARGE SCALE GENOMIC DNA]</scope>
    <source>
        <strain evidence="1">180601</strain>
        <tissue evidence="1">Whole Body</tissue>
    </source>
</reference>
<comment type="caution">
    <text evidence="1">The sequence shown here is derived from an EMBL/GenBank/DDBJ whole genome shotgun (WGS) entry which is preliminary data.</text>
</comment>
<organism evidence="1 2">
    <name type="scientific">Aphis craccivora</name>
    <name type="common">Cowpea aphid</name>
    <dbReference type="NCBI Taxonomy" id="307492"/>
    <lineage>
        <taxon>Eukaryota</taxon>
        <taxon>Metazoa</taxon>
        <taxon>Ecdysozoa</taxon>
        <taxon>Arthropoda</taxon>
        <taxon>Hexapoda</taxon>
        <taxon>Insecta</taxon>
        <taxon>Pterygota</taxon>
        <taxon>Neoptera</taxon>
        <taxon>Paraneoptera</taxon>
        <taxon>Hemiptera</taxon>
        <taxon>Sternorrhyncha</taxon>
        <taxon>Aphidomorpha</taxon>
        <taxon>Aphidoidea</taxon>
        <taxon>Aphididae</taxon>
        <taxon>Aphidini</taxon>
        <taxon>Aphis</taxon>
        <taxon>Aphis</taxon>
    </lineage>
</organism>
<dbReference type="AlphaFoldDB" id="A0A6G0YQG8"/>